<evidence type="ECO:0000256" key="5">
    <source>
        <dbReference type="HAMAP-Rule" id="MF_00948"/>
    </source>
</evidence>
<evidence type="ECO:0000256" key="6">
    <source>
        <dbReference type="NCBIfam" id="TIGR00922"/>
    </source>
</evidence>
<evidence type="ECO:0000256" key="7">
    <source>
        <dbReference type="RuleBase" id="RU000538"/>
    </source>
</evidence>
<dbReference type="GO" id="GO:0006354">
    <property type="term" value="P:DNA-templated transcription elongation"/>
    <property type="evidence" value="ECO:0007669"/>
    <property type="project" value="UniProtKB-UniRule"/>
</dbReference>
<dbReference type="InterPro" id="IPR015869">
    <property type="entry name" value="Transcrpt_antiterm_NusG_bac_CS"/>
</dbReference>
<comment type="caution">
    <text evidence="10">The sequence shown here is derived from an EMBL/GenBank/DDBJ whole genome shotgun (WGS) entry which is preliminary data.</text>
</comment>
<dbReference type="Gene3D" id="3.30.70.940">
    <property type="entry name" value="NusG, N-terminal domain"/>
    <property type="match status" value="1"/>
</dbReference>
<dbReference type="InterPro" id="IPR036735">
    <property type="entry name" value="NGN_dom_sf"/>
</dbReference>
<protein>
    <recommendedName>
        <fullName evidence="5 6">Transcription termination/antitermination protein NusG</fullName>
    </recommendedName>
</protein>
<evidence type="ECO:0000256" key="2">
    <source>
        <dbReference type="ARBA" id="ARBA00022814"/>
    </source>
</evidence>
<keyword evidence="1 5" id="KW-0806">Transcription termination</keyword>
<dbReference type="InterPro" id="IPR001062">
    <property type="entry name" value="Transcrpt_antiterm_NusG"/>
</dbReference>
<dbReference type="AlphaFoldDB" id="A0A520XCS6"/>
<gene>
    <name evidence="5 10" type="primary">nusG</name>
    <name evidence="10" type="ORF">EVJ48_05795</name>
</gene>
<comment type="function">
    <text evidence="5 7">Participates in transcription elongation, termination and antitermination.</text>
</comment>
<evidence type="ECO:0000313" key="11">
    <source>
        <dbReference type="Proteomes" id="UP000322454"/>
    </source>
</evidence>
<dbReference type="GO" id="GO:0032784">
    <property type="term" value="P:regulation of DNA-templated transcription elongation"/>
    <property type="evidence" value="ECO:0007669"/>
    <property type="project" value="InterPro"/>
</dbReference>
<dbReference type="SMART" id="SM00739">
    <property type="entry name" value="KOW"/>
    <property type="match status" value="1"/>
</dbReference>
<dbReference type="InterPro" id="IPR014722">
    <property type="entry name" value="Rib_uL2_dom2"/>
</dbReference>
<dbReference type="InterPro" id="IPR043425">
    <property type="entry name" value="NusG-like"/>
</dbReference>
<dbReference type="SMART" id="SM00738">
    <property type="entry name" value="NGN"/>
    <property type="match status" value="1"/>
</dbReference>
<feature type="domain" description="NusG-like N-terminal" evidence="8">
    <location>
        <begin position="2"/>
        <end position="111"/>
    </location>
</feature>
<evidence type="ECO:0000259" key="8">
    <source>
        <dbReference type="SMART" id="SM00738"/>
    </source>
</evidence>
<evidence type="ECO:0000256" key="4">
    <source>
        <dbReference type="ARBA" id="ARBA00023163"/>
    </source>
</evidence>
<dbReference type="GO" id="GO:0005829">
    <property type="term" value="C:cytosol"/>
    <property type="evidence" value="ECO:0007669"/>
    <property type="project" value="TreeGrafter"/>
</dbReference>
<dbReference type="InterPro" id="IPR006645">
    <property type="entry name" value="NGN-like_dom"/>
</dbReference>
<keyword evidence="2 5" id="KW-0889">Transcription antitermination</keyword>
<dbReference type="SUPFAM" id="SSF50104">
    <property type="entry name" value="Translation proteins SH3-like domain"/>
    <property type="match status" value="1"/>
</dbReference>
<feature type="domain" description="KOW" evidence="9">
    <location>
        <begin position="123"/>
        <end position="150"/>
    </location>
</feature>
<dbReference type="Pfam" id="PF00467">
    <property type="entry name" value="KOW"/>
    <property type="match status" value="1"/>
</dbReference>
<dbReference type="HAMAP" id="MF_00948">
    <property type="entry name" value="NusG"/>
    <property type="match status" value="1"/>
</dbReference>
<dbReference type="GO" id="GO:0006353">
    <property type="term" value="P:DNA-templated transcription termination"/>
    <property type="evidence" value="ECO:0007669"/>
    <property type="project" value="UniProtKB-UniRule"/>
</dbReference>
<keyword evidence="3 5" id="KW-0805">Transcription regulation</keyword>
<dbReference type="PROSITE" id="PS01014">
    <property type="entry name" value="NUSG"/>
    <property type="match status" value="1"/>
</dbReference>
<evidence type="ECO:0000256" key="1">
    <source>
        <dbReference type="ARBA" id="ARBA00022472"/>
    </source>
</evidence>
<dbReference type="Gene3D" id="2.30.30.30">
    <property type="match status" value="1"/>
</dbReference>
<sequence length="177" mass="19906">MPKKWYAVHTYSGFEDNVKLALEERIVSSGLKKYFGDIIVPKEDIIEKTAKGGKKKIKRKFFPGYIFIRMNVNTDSWHLLKATPKVTGFVGDQLNPMPVDESEMGKIVAQITEGIKRPKAKIEFSKGDGVKITEGPFSGFNGIINEIKPDKSKLEVLVSIFGRATPVELDFTQVERN</sequence>
<dbReference type="EMBL" id="SHMQ01000013">
    <property type="protein sequence ID" value="RZV39027.1"/>
    <property type="molecule type" value="Genomic_DNA"/>
</dbReference>
<dbReference type="InterPro" id="IPR008991">
    <property type="entry name" value="Translation_prot_SH3-like_sf"/>
</dbReference>
<proteinExistence type="inferred from homology"/>
<evidence type="ECO:0000256" key="3">
    <source>
        <dbReference type="ARBA" id="ARBA00023015"/>
    </source>
</evidence>
<dbReference type="PRINTS" id="PR00338">
    <property type="entry name" value="NUSGTNSCPFCT"/>
</dbReference>
<accession>A0A520XCS6</accession>
<dbReference type="FunFam" id="2.30.30.30:FF:000002">
    <property type="entry name" value="Transcription termination/antitermination factor NusG"/>
    <property type="match status" value="1"/>
</dbReference>
<dbReference type="Pfam" id="PF02357">
    <property type="entry name" value="NusG"/>
    <property type="match status" value="1"/>
</dbReference>
<dbReference type="PANTHER" id="PTHR30265">
    <property type="entry name" value="RHO-INTERACTING TRANSCRIPTION TERMINATION FACTOR NUSG"/>
    <property type="match status" value="1"/>
</dbReference>
<dbReference type="NCBIfam" id="TIGR00922">
    <property type="entry name" value="nusG"/>
    <property type="match status" value="1"/>
</dbReference>
<evidence type="ECO:0000259" key="9">
    <source>
        <dbReference type="SMART" id="SM00739"/>
    </source>
</evidence>
<comment type="similarity">
    <text evidence="5 7">Belongs to the NusG family.</text>
</comment>
<evidence type="ECO:0000313" key="10">
    <source>
        <dbReference type="EMBL" id="RZV39027.1"/>
    </source>
</evidence>
<dbReference type="CDD" id="cd06091">
    <property type="entry name" value="KOW_NusG"/>
    <property type="match status" value="1"/>
</dbReference>
<keyword evidence="4 5" id="KW-0804">Transcription</keyword>
<dbReference type="Proteomes" id="UP000322454">
    <property type="component" value="Unassembled WGS sequence"/>
</dbReference>
<dbReference type="SUPFAM" id="SSF82679">
    <property type="entry name" value="N-utilization substance G protein NusG, N-terminal domain"/>
    <property type="match status" value="1"/>
</dbReference>
<dbReference type="InterPro" id="IPR005824">
    <property type="entry name" value="KOW"/>
</dbReference>
<dbReference type="GO" id="GO:0031564">
    <property type="term" value="P:transcription antitermination"/>
    <property type="evidence" value="ECO:0007669"/>
    <property type="project" value="UniProtKB-UniRule"/>
</dbReference>
<dbReference type="PANTHER" id="PTHR30265:SF2">
    <property type="entry name" value="TRANSCRIPTION TERMINATION_ANTITERMINATION PROTEIN NUSG"/>
    <property type="match status" value="1"/>
</dbReference>
<name>A0A520XCS6_9DELT</name>
<organism evidence="10 11">
    <name type="scientific">Candidatus Acidulodesulfobacterium acidiphilum</name>
    <dbReference type="NCBI Taxonomy" id="2597224"/>
    <lineage>
        <taxon>Bacteria</taxon>
        <taxon>Deltaproteobacteria</taxon>
        <taxon>Candidatus Acidulodesulfobacterales</taxon>
        <taxon>Candidatus Acidulodesulfobacterium</taxon>
    </lineage>
</organism>
<dbReference type="InterPro" id="IPR047050">
    <property type="entry name" value="NGN"/>
</dbReference>
<reference evidence="10 11" key="1">
    <citation type="submission" date="2019-01" db="EMBL/GenBank/DDBJ databases">
        <title>Insights into ecological role of a new deltaproteobacterial order Candidatus Sinidesulfobacterales (Sva0485) by metagenomics and metatranscriptomics.</title>
        <authorList>
            <person name="Tan S."/>
            <person name="Liu J."/>
            <person name="Fang Y."/>
            <person name="Hedlund B."/>
            <person name="Lian Z.-H."/>
            <person name="Huang L.-Y."/>
            <person name="Li J.-T."/>
            <person name="Huang L.-N."/>
            <person name="Li W.-J."/>
            <person name="Jiang H.-C."/>
            <person name="Dong H.-L."/>
            <person name="Shu W.-S."/>
        </authorList>
    </citation>
    <scope>NUCLEOTIDE SEQUENCE [LARGE SCALE GENOMIC DNA]</scope>
    <source>
        <strain evidence="10">AP4</strain>
    </source>
</reference>
<dbReference type="CDD" id="cd09891">
    <property type="entry name" value="NGN_Bact_1"/>
    <property type="match status" value="1"/>
</dbReference>